<dbReference type="PANTHER" id="PTHR21600">
    <property type="entry name" value="MITOCHONDRIAL RNA PSEUDOURIDINE SYNTHASE"/>
    <property type="match status" value="1"/>
</dbReference>
<evidence type="ECO:0000259" key="5">
    <source>
        <dbReference type="Pfam" id="PF00849"/>
    </source>
</evidence>
<dbReference type="EMBL" id="QQXK01000016">
    <property type="protein sequence ID" value="RII42088.1"/>
    <property type="molecule type" value="Genomic_DNA"/>
</dbReference>
<gene>
    <name evidence="6" type="ORF">DWB68_09195</name>
</gene>
<dbReference type="Pfam" id="PF00849">
    <property type="entry name" value="PseudoU_synth_2"/>
    <property type="match status" value="1"/>
</dbReference>
<dbReference type="PANTHER" id="PTHR21600:SF84">
    <property type="entry name" value="PSEUDOURIDINE SYNTHASE RSUA_RLUA-LIKE DOMAIN-CONTAINING PROTEIN"/>
    <property type="match status" value="1"/>
</dbReference>
<evidence type="ECO:0000256" key="2">
    <source>
        <dbReference type="ARBA" id="ARBA00031870"/>
    </source>
</evidence>
<sequence>MALRSPLPVRDGVNATRLHLPLSGPWDTIQDYVLARFGHVDEAGLRRRFATGEVQGIGGVVIDAQTPLGAHEFLWYYRNAPAETPVPFHETLLHLDADLLVVDKPHFLPTTPGGRYVQESALVRLRNRLGLPHLTPMHRLDRATAGVVMFSVRPETRGAYQTLFERRGISKVYEAVSAQPEGWDPERPRLRGVPTPLTYRDHIDKVKGTLRVIVDEAAEPNAETIVELLGSGLSGGHRAGLPVIHTRLRPRTGRTHQLRVHLAALGIGILNDPFYPVLLDEAPDDHELPLQLLARTISFVDPLSGLPRAFSSRLTLGETPVPDAAVPGHAASGTPGAGRQGGGASGARLPDLGAVSQ</sequence>
<evidence type="ECO:0000313" key="6">
    <source>
        <dbReference type="EMBL" id="RII42088.1"/>
    </source>
</evidence>
<organism evidence="6 7">
    <name type="scientific">Galactobacter valiniphilus</name>
    <dbReference type="NCBI Taxonomy" id="2676122"/>
    <lineage>
        <taxon>Bacteria</taxon>
        <taxon>Bacillati</taxon>
        <taxon>Actinomycetota</taxon>
        <taxon>Actinomycetes</taxon>
        <taxon>Micrococcales</taxon>
        <taxon>Micrococcaceae</taxon>
        <taxon>Galactobacter</taxon>
    </lineage>
</organism>
<dbReference type="GO" id="GO:0009982">
    <property type="term" value="F:pseudouridine synthase activity"/>
    <property type="evidence" value="ECO:0007669"/>
    <property type="project" value="InterPro"/>
</dbReference>
<dbReference type="SUPFAM" id="SSF55120">
    <property type="entry name" value="Pseudouridine synthase"/>
    <property type="match status" value="1"/>
</dbReference>
<evidence type="ECO:0000256" key="4">
    <source>
        <dbReference type="SAM" id="MobiDB-lite"/>
    </source>
</evidence>
<keyword evidence="7" id="KW-1185">Reference proteome</keyword>
<dbReference type="GO" id="GO:0000455">
    <property type="term" value="P:enzyme-directed rRNA pseudouridine synthesis"/>
    <property type="evidence" value="ECO:0007669"/>
    <property type="project" value="TreeGrafter"/>
</dbReference>
<evidence type="ECO:0000256" key="3">
    <source>
        <dbReference type="ARBA" id="ARBA00033164"/>
    </source>
</evidence>
<dbReference type="Gene3D" id="3.30.2350.10">
    <property type="entry name" value="Pseudouridine synthase"/>
    <property type="match status" value="1"/>
</dbReference>
<proteinExistence type="predicted"/>
<feature type="domain" description="Pseudouridine synthase RsuA/RluA-like" evidence="5">
    <location>
        <begin position="98"/>
        <end position="264"/>
    </location>
</feature>
<dbReference type="InterPro" id="IPR050188">
    <property type="entry name" value="RluA_PseudoU_synthase"/>
</dbReference>
<feature type="region of interest" description="Disordered" evidence="4">
    <location>
        <begin position="321"/>
        <end position="357"/>
    </location>
</feature>
<dbReference type="AlphaFoldDB" id="A0A399J986"/>
<reference evidence="6 7" key="1">
    <citation type="submission" date="2018-07" db="EMBL/GenBank/DDBJ databases">
        <title>Arthrobacter sp. nov., isolated from raw cow's milk with high bacterial count.</title>
        <authorList>
            <person name="Hahne J."/>
            <person name="Isele D."/>
            <person name="Lipski A."/>
        </authorList>
    </citation>
    <scope>NUCLEOTIDE SEQUENCE [LARGE SCALE GENOMIC DNA]</scope>
    <source>
        <strain evidence="6 7">JZ R-35</strain>
    </source>
</reference>
<dbReference type="GO" id="GO:0003723">
    <property type="term" value="F:RNA binding"/>
    <property type="evidence" value="ECO:0007669"/>
    <property type="project" value="InterPro"/>
</dbReference>
<evidence type="ECO:0000256" key="1">
    <source>
        <dbReference type="ARBA" id="ARBA00000073"/>
    </source>
</evidence>
<comment type="caution">
    <text evidence="6">The sequence shown here is derived from an EMBL/GenBank/DDBJ whole genome shotgun (WGS) entry which is preliminary data.</text>
</comment>
<evidence type="ECO:0000313" key="7">
    <source>
        <dbReference type="Proteomes" id="UP000265419"/>
    </source>
</evidence>
<name>A0A399J986_9MICC</name>
<protein>
    <recommendedName>
        <fullName evidence="2">RNA pseudouridylate synthase</fullName>
    </recommendedName>
    <alternativeName>
        <fullName evidence="3">RNA-uridine isomerase</fullName>
    </alternativeName>
</protein>
<accession>A0A399J986</accession>
<comment type="catalytic activity">
    <reaction evidence="1">
        <text>a uridine in RNA = a pseudouridine in RNA</text>
        <dbReference type="Rhea" id="RHEA:48348"/>
        <dbReference type="Rhea" id="RHEA-COMP:12068"/>
        <dbReference type="Rhea" id="RHEA-COMP:12069"/>
        <dbReference type="ChEBI" id="CHEBI:65314"/>
        <dbReference type="ChEBI" id="CHEBI:65315"/>
    </reaction>
</comment>
<dbReference type="InterPro" id="IPR020103">
    <property type="entry name" value="PsdUridine_synth_cat_dom_sf"/>
</dbReference>
<dbReference type="RefSeq" id="WP_119424844.1">
    <property type="nucleotide sequence ID" value="NZ_QQXK01000016.1"/>
</dbReference>
<dbReference type="GO" id="GO:0140098">
    <property type="term" value="F:catalytic activity, acting on RNA"/>
    <property type="evidence" value="ECO:0007669"/>
    <property type="project" value="UniProtKB-ARBA"/>
</dbReference>
<dbReference type="Proteomes" id="UP000265419">
    <property type="component" value="Unassembled WGS sequence"/>
</dbReference>
<feature type="compositionally biased region" description="Gly residues" evidence="4">
    <location>
        <begin position="335"/>
        <end position="345"/>
    </location>
</feature>
<dbReference type="InterPro" id="IPR006145">
    <property type="entry name" value="PsdUridine_synth_RsuA/RluA"/>
</dbReference>